<feature type="compositionally biased region" description="Basic and acidic residues" evidence="8">
    <location>
        <begin position="544"/>
        <end position="567"/>
    </location>
</feature>
<comment type="caution">
    <text evidence="11">The sequence shown here is derived from an EMBL/GenBank/DDBJ whole genome shotgun (WGS) entry which is preliminary data.</text>
</comment>
<keyword evidence="9" id="KW-0472">Membrane</keyword>
<reference evidence="11 12" key="1">
    <citation type="submission" date="2020-08" db="EMBL/GenBank/DDBJ databases">
        <title>Genomic Encyclopedia of Type Strains, Phase III (KMG-III): the genomes of soil and plant-associated and newly described type strains.</title>
        <authorList>
            <person name="Whitman W."/>
        </authorList>
    </citation>
    <scope>NUCLEOTIDE SEQUENCE [LARGE SCALE GENOMIC DNA]</scope>
    <source>
        <strain evidence="11 12">CECT 8840</strain>
    </source>
</reference>
<feature type="domain" description="Protein kinase" evidence="10">
    <location>
        <begin position="15"/>
        <end position="272"/>
    </location>
</feature>
<sequence>MAEAQPEGRRVASRYHLLEPIGRGGMGIVWRAHDEFLDREVAVKEVRYADMLGEDSQEDFNRRTKREARAAGRLTHPNVVVVHDVVEEDGRPWIVMQLVESRSLGKVIRQEGPLPYRRVAEIGSQVLEALRAAHAQGVLHRDVKPENVLLADDGRVVLTDFGIATLETETALTMTGIAGTPAFIPPERIKTGTAQRESDLWSLGATLYAAVEGKPPHDRGGALPTMHAVLNDEPEPPVHAGPLAPVLEGLLRKDPDLRMSYDEAARLLRQVAESPQERRQPARTAVMPAVAGEASAETDPGVQYRPEAVPATGVKLGSSTAEEPQARGDRPPAAPVSGAANRPAAKPPSKPPSKPAAKPAQQAVQKSPQAAPQPVTRKVTPRPAAKPVPPRPVSPPRPAEPAVRREPAPSVRPPVPVSRPETRSVPPAPSVPPAVEFFPTSPSGGGKSPWNWDSMPPLRRWLLLLVPVLVLIMLVAGYLGMRSGRAGGLPEPRPSGSSESSEAGGSGDSVGAADKPAETATEPVSENSTEPAESPSPSPTESTPTDKDEEKEKESGLPEGWRTHKDSNGFSVGLPKGWDVDRRSGPSVWFRGPDRVSYLLIEYTNTPNSDPKKDWEDQERYSRGNFPGYKRIQIEKVDYMKKAADWEFTWNTSSGKARVIDRGFVTEGGRGYAIYWHTMADEWDKNLALFKGFTATFSSKK</sequence>
<organism evidence="11 12">
    <name type="scientific">Streptosporangium saharense</name>
    <dbReference type="NCBI Taxonomy" id="1706840"/>
    <lineage>
        <taxon>Bacteria</taxon>
        <taxon>Bacillati</taxon>
        <taxon>Actinomycetota</taxon>
        <taxon>Actinomycetes</taxon>
        <taxon>Streptosporangiales</taxon>
        <taxon>Streptosporangiaceae</taxon>
        <taxon>Streptosporangium</taxon>
    </lineage>
</organism>
<dbReference type="EMBL" id="JACHJP010000002">
    <property type="protein sequence ID" value="MBB4915825.1"/>
    <property type="molecule type" value="Genomic_DNA"/>
</dbReference>
<feature type="compositionally biased region" description="Low complexity" evidence="8">
    <location>
        <begin position="355"/>
        <end position="383"/>
    </location>
</feature>
<evidence type="ECO:0000259" key="10">
    <source>
        <dbReference type="PROSITE" id="PS50011"/>
    </source>
</evidence>
<evidence type="ECO:0000256" key="8">
    <source>
        <dbReference type="SAM" id="MobiDB-lite"/>
    </source>
</evidence>
<dbReference type="PROSITE" id="PS50011">
    <property type="entry name" value="PROTEIN_KINASE_DOM"/>
    <property type="match status" value="1"/>
</dbReference>
<keyword evidence="2 11" id="KW-0723">Serine/threonine-protein kinase</keyword>
<dbReference type="Gene3D" id="1.10.510.10">
    <property type="entry name" value="Transferase(Phosphotransferase) domain 1"/>
    <property type="match status" value="1"/>
</dbReference>
<dbReference type="GO" id="GO:0004674">
    <property type="term" value="F:protein serine/threonine kinase activity"/>
    <property type="evidence" value="ECO:0007669"/>
    <property type="project" value="UniProtKB-KW"/>
</dbReference>
<dbReference type="Proteomes" id="UP000552644">
    <property type="component" value="Unassembled WGS sequence"/>
</dbReference>
<evidence type="ECO:0000256" key="7">
    <source>
        <dbReference type="PROSITE-ProRule" id="PRU10141"/>
    </source>
</evidence>
<feature type="region of interest" description="Disordered" evidence="8">
    <location>
        <begin position="272"/>
        <end position="448"/>
    </location>
</feature>
<evidence type="ECO:0000256" key="1">
    <source>
        <dbReference type="ARBA" id="ARBA00012513"/>
    </source>
</evidence>
<feature type="compositionally biased region" description="Low complexity" evidence="8">
    <location>
        <begin position="488"/>
        <end position="513"/>
    </location>
</feature>
<keyword evidence="4 7" id="KW-0547">Nucleotide-binding</keyword>
<feature type="transmembrane region" description="Helical" evidence="9">
    <location>
        <begin position="461"/>
        <end position="481"/>
    </location>
</feature>
<dbReference type="SUPFAM" id="SSF56112">
    <property type="entry name" value="Protein kinase-like (PK-like)"/>
    <property type="match status" value="1"/>
</dbReference>
<dbReference type="PROSITE" id="PS00107">
    <property type="entry name" value="PROTEIN_KINASE_ATP"/>
    <property type="match status" value="1"/>
</dbReference>
<evidence type="ECO:0000256" key="3">
    <source>
        <dbReference type="ARBA" id="ARBA00022679"/>
    </source>
</evidence>
<dbReference type="InterPro" id="IPR000719">
    <property type="entry name" value="Prot_kinase_dom"/>
</dbReference>
<feature type="compositionally biased region" description="Low complexity" evidence="8">
    <location>
        <begin position="525"/>
        <end position="543"/>
    </location>
</feature>
<keyword evidence="9" id="KW-1133">Transmembrane helix</keyword>
<protein>
    <recommendedName>
        <fullName evidence="1">non-specific serine/threonine protein kinase</fullName>
        <ecNumber evidence="1">2.7.11.1</ecNumber>
    </recommendedName>
</protein>
<proteinExistence type="predicted"/>
<dbReference type="RefSeq" id="WP_184714459.1">
    <property type="nucleotide sequence ID" value="NZ_JACHJP010000002.1"/>
</dbReference>
<dbReference type="AlphaFoldDB" id="A0A7W7VN47"/>
<dbReference type="PROSITE" id="PS00108">
    <property type="entry name" value="PROTEIN_KINASE_ST"/>
    <property type="match status" value="1"/>
</dbReference>
<evidence type="ECO:0000313" key="11">
    <source>
        <dbReference type="EMBL" id="MBB4915825.1"/>
    </source>
</evidence>
<dbReference type="SMART" id="SM00220">
    <property type="entry name" value="S_TKc"/>
    <property type="match status" value="1"/>
</dbReference>
<name>A0A7W7VN47_9ACTN</name>
<evidence type="ECO:0000256" key="6">
    <source>
        <dbReference type="ARBA" id="ARBA00022840"/>
    </source>
</evidence>
<dbReference type="Pfam" id="PF00069">
    <property type="entry name" value="Pkinase"/>
    <property type="match status" value="1"/>
</dbReference>
<keyword evidence="6 7" id="KW-0067">ATP-binding</keyword>
<accession>A0A7W7VN47</accession>
<dbReference type="GO" id="GO:0005524">
    <property type="term" value="F:ATP binding"/>
    <property type="evidence" value="ECO:0007669"/>
    <property type="project" value="UniProtKB-UniRule"/>
</dbReference>
<feature type="compositionally biased region" description="Pro residues" evidence="8">
    <location>
        <begin position="345"/>
        <end position="354"/>
    </location>
</feature>
<gene>
    <name evidence="11" type="ORF">FHS44_002910</name>
</gene>
<keyword evidence="5 11" id="KW-0418">Kinase</keyword>
<dbReference type="InterPro" id="IPR017441">
    <property type="entry name" value="Protein_kinase_ATP_BS"/>
</dbReference>
<dbReference type="InterPro" id="IPR011009">
    <property type="entry name" value="Kinase-like_dom_sf"/>
</dbReference>
<evidence type="ECO:0000256" key="5">
    <source>
        <dbReference type="ARBA" id="ARBA00022777"/>
    </source>
</evidence>
<keyword evidence="9" id="KW-0812">Transmembrane</keyword>
<dbReference type="EC" id="2.7.11.1" evidence="1"/>
<dbReference type="InterPro" id="IPR008271">
    <property type="entry name" value="Ser/Thr_kinase_AS"/>
</dbReference>
<feature type="compositionally biased region" description="Pro residues" evidence="8">
    <location>
        <begin position="384"/>
        <end position="399"/>
    </location>
</feature>
<evidence type="ECO:0000256" key="4">
    <source>
        <dbReference type="ARBA" id="ARBA00022741"/>
    </source>
</evidence>
<evidence type="ECO:0000313" key="12">
    <source>
        <dbReference type="Proteomes" id="UP000552644"/>
    </source>
</evidence>
<feature type="binding site" evidence="7">
    <location>
        <position position="44"/>
    </location>
    <ligand>
        <name>ATP</name>
        <dbReference type="ChEBI" id="CHEBI:30616"/>
    </ligand>
</feature>
<feature type="region of interest" description="Disordered" evidence="8">
    <location>
        <begin position="487"/>
        <end position="578"/>
    </location>
</feature>
<dbReference type="Gene3D" id="3.30.200.20">
    <property type="entry name" value="Phosphorylase Kinase, domain 1"/>
    <property type="match status" value="1"/>
</dbReference>
<evidence type="ECO:0000256" key="2">
    <source>
        <dbReference type="ARBA" id="ARBA00022527"/>
    </source>
</evidence>
<dbReference type="PANTHER" id="PTHR43289:SF6">
    <property type="entry name" value="SERINE_THREONINE-PROTEIN KINASE NEKL-3"/>
    <property type="match status" value="1"/>
</dbReference>
<evidence type="ECO:0000256" key="9">
    <source>
        <dbReference type="SAM" id="Phobius"/>
    </source>
</evidence>
<dbReference type="PANTHER" id="PTHR43289">
    <property type="entry name" value="MITOGEN-ACTIVATED PROTEIN KINASE KINASE KINASE 20-RELATED"/>
    <property type="match status" value="1"/>
</dbReference>
<keyword evidence="3" id="KW-0808">Transferase</keyword>
<dbReference type="PRINTS" id="PR01217">
    <property type="entry name" value="PRICHEXTENSN"/>
</dbReference>
<dbReference type="CDD" id="cd14014">
    <property type="entry name" value="STKc_PknB_like"/>
    <property type="match status" value="1"/>
</dbReference>
<keyword evidence="12" id="KW-1185">Reference proteome</keyword>